<evidence type="ECO:0000313" key="1">
    <source>
        <dbReference type="EMBL" id="VDN32979.1"/>
    </source>
</evidence>
<name>A0A3P7QTW2_DIBLA</name>
<dbReference type="OrthoDB" id="6297006at2759"/>
<evidence type="ECO:0000313" key="2">
    <source>
        <dbReference type="Proteomes" id="UP000281553"/>
    </source>
</evidence>
<sequence length="91" mass="10319">MRQRDVKPTRSRRANVDIQQGQLCLTFTFYATPRQRFAALIRAAFTSGISLGYEDVVSQVTTAEKLTHLVRFGLQLSNWKLRINSLDGSSD</sequence>
<organism evidence="1 2">
    <name type="scientific">Dibothriocephalus latus</name>
    <name type="common">Fish tapeworm</name>
    <name type="synonym">Diphyllobothrium latum</name>
    <dbReference type="NCBI Taxonomy" id="60516"/>
    <lineage>
        <taxon>Eukaryota</taxon>
        <taxon>Metazoa</taxon>
        <taxon>Spiralia</taxon>
        <taxon>Lophotrochozoa</taxon>
        <taxon>Platyhelminthes</taxon>
        <taxon>Cestoda</taxon>
        <taxon>Eucestoda</taxon>
        <taxon>Diphyllobothriidea</taxon>
        <taxon>Diphyllobothriidae</taxon>
        <taxon>Dibothriocephalus</taxon>
    </lineage>
</organism>
<protein>
    <submittedName>
        <fullName evidence="1">Uncharacterized protein</fullName>
    </submittedName>
</protein>
<dbReference type="Proteomes" id="UP000281553">
    <property type="component" value="Unassembled WGS sequence"/>
</dbReference>
<dbReference type="AlphaFoldDB" id="A0A3P7QTW2"/>
<gene>
    <name evidence="1" type="ORF">DILT_LOCUS16122</name>
</gene>
<dbReference type="EMBL" id="UYRU01083020">
    <property type="protein sequence ID" value="VDN32979.1"/>
    <property type="molecule type" value="Genomic_DNA"/>
</dbReference>
<proteinExistence type="predicted"/>
<accession>A0A3P7QTW2</accession>
<reference evidence="1 2" key="1">
    <citation type="submission" date="2018-11" db="EMBL/GenBank/DDBJ databases">
        <authorList>
            <consortium name="Pathogen Informatics"/>
        </authorList>
    </citation>
    <scope>NUCLEOTIDE SEQUENCE [LARGE SCALE GENOMIC DNA]</scope>
</reference>
<keyword evidence="2" id="KW-1185">Reference proteome</keyword>